<dbReference type="EMBL" id="CP024870">
    <property type="protein sequence ID" value="ATX70867.1"/>
    <property type="molecule type" value="Genomic_DNA"/>
</dbReference>
<evidence type="ECO:0000313" key="5">
    <source>
        <dbReference type="Proteomes" id="UP000231179"/>
    </source>
</evidence>
<keyword evidence="1" id="KW-0963">Cytoplasm</keyword>
<dbReference type="GO" id="GO:0005829">
    <property type="term" value="C:cytosol"/>
    <property type="evidence" value="ECO:0007669"/>
    <property type="project" value="TreeGrafter"/>
</dbReference>
<protein>
    <submittedName>
        <fullName evidence="4">Ribosome maturation factor RimP</fullName>
    </submittedName>
</protein>
<keyword evidence="5" id="KW-1185">Reference proteome</keyword>
<keyword evidence="2" id="KW-0690">Ribosome biogenesis</keyword>
<dbReference type="Gene3D" id="2.30.30.180">
    <property type="entry name" value="Ribosome maturation factor RimP, C-terminal domain"/>
    <property type="match status" value="1"/>
</dbReference>
<dbReference type="PANTHER" id="PTHR33867">
    <property type="entry name" value="RIBOSOME MATURATION FACTOR RIMP"/>
    <property type="match status" value="1"/>
</dbReference>
<sequence length="163" mass="18719">MSKAQIITKYQTQIQEILAQNHLQLFEINWIYEHETNVLQILAENSDSSVTNVEFDNLIAANEAISVLLDDDTDLTEPYVLEVASAGAERQVKNKEVLINNINKYFFLKTSTSYEGVSEFNATLNTYNPSTEEFTFSFFLKGKPKKAILKFTEIIFIRFAIKF</sequence>
<gene>
    <name evidence="4" type="primary">rimP</name>
    <name evidence="4" type="ORF">SCLAR_v1c05480</name>
</gene>
<evidence type="ECO:0000256" key="2">
    <source>
        <dbReference type="ARBA" id="ARBA00022517"/>
    </source>
</evidence>
<feature type="domain" description="Ribosome maturation factor RimP N-terminal" evidence="3">
    <location>
        <begin position="14"/>
        <end position="89"/>
    </location>
</feature>
<dbReference type="RefSeq" id="WP_100254423.1">
    <property type="nucleotide sequence ID" value="NZ_CP024870.1"/>
</dbReference>
<proteinExistence type="predicted"/>
<dbReference type="GO" id="GO:0006412">
    <property type="term" value="P:translation"/>
    <property type="evidence" value="ECO:0007669"/>
    <property type="project" value="TreeGrafter"/>
</dbReference>
<dbReference type="Gene3D" id="3.30.300.70">
    <property type="entry name" value="RimP-like superfamily, N-terminal"/>
    <property type="match status" value="1"/>
</dbReference>
<dbReference type="PANTHER" id="PTHR33867:SF1">
    <property type="entry name" value="RIBOSOME MATURATION FACTOR RIMP"/>
    <property type="match status" value="1"/>
</dbReference>
<organism evidence="4 5">
    <name type="scientific">Spiroplasma clarkii</name>
    <dbReference type="NCBI Taxonomy" id="2139"/>
    <lineage>
        <taxon>Bacteria</taxon>
        <taxon>Bacillati</taxon>
        <taxon>Mycoplasmatota</taxon>
        <taxon>Mollicutes</taxon>
        <taxon>Entomoplasmatales</taxon>
        <taxon>Spiroplasmataceae</taxon>
        <taxon>Spiroplasma</taxon>
    </lineage>
</organism>
<reference evidence="4 5" key="1">
    <citation type="submission" date="2017-11" db="EMBL/GenBank/DDBJ databases">
        <title>Complete genome sequence of Spiroplasma clarkii CN-5 (DSM 19994).</title>
        <authorList>
            <person name="Tsai Y.-M."/>
            <person name="Chang A."/>
            <person name="Lo W.-S."/>
            <person name="Kuo C.-H."/>
        </authorList>
    </citation>
    <scope>NUCLEOTIDE SEQUENCE [LARGE SCALE GENOMIC DNA]</scope>
    <source>
        <strain evidence="4 5">CN-5</strain>
    </source>
</reference>
<dbReference type="InterPro" id="IPR035956">
    <property type="entry name" value="RimP_N_sf"/>
</dbReference>
<dbReference type="AlphaFoldDB" id="A0A2K8KGQ2"/>
<evidence type="ECO:0000256" key="1">
    <source>
        <dbReference type="ARBA" id="ARBA00022490"/>
    </source>
</evidence>
<dbReference type="SUPFAM" id="SSF75420">
    <property type="entry name" value="YhbC-like, N-terminal domain"/>
    <property type="match status" value="1"/>
</dbReference>
<dbReference type="Proteomes" id="UP000231179">
    <property type="component" value="Chromosome"/>
</dbReference>
<dbReference type="InterPro" id="IPR003728">
    <property type="entry name" value="Ribosome_maturation_RimP"/>
</dbReference>
<evidence type="ECO:0000313" key="4">
    <source>
        <dbReference type="EMBL" id="ATX70867.1"/>
    </source>
</evidence>
<dbReference type="InterPro" id="IPR028989">
    <property type="entry name" value="RimP_N"/>
</dbReference>
<dbReference type="Pfam" id="PF02576">
    <property type="entry name" value="RimP_N"/>
    <property type="match status" value="1"/>
</dbReference>
<evidence type="ECO:0000259" key="3">
    <source>
        <dbReference type="Pfam" id="PF02576"/>
    </source>
</evidence>
<accession>A0A2K8KGQ2</accession>
<name>A0A2K8KGQ2_9MOLU</name>
<dbReference type="GO" id="GO:0000028">
    <property type="term" value="P:ribosomal small subunit assembly"/>
    <property type="evidence" value="ECO:0007669"/>
    <property type="project" value="TreeGrafter"/>
</dbReference>